<evidence type="ECO:0000256" key="1">
    <source>
        <dbReference type="SAM" id="Phobius"/>
    </source>
</evidence>
<keyword evidence="1" id="KW-1133">Transmembrane helix</keyword>
<reference evidence="2" key="1">
    <citation type="submission" date="2022-02" db="EMBL/GenBank/DDBJ databases">
        <authorList>
            <person name="King R."/>
        </authorList>
    </citation>
    <scope>NUCLEOTIDE SEQUENCE</scope>
</reference>
<feature type="transmembrane region" description="Helical" evidence="1">
    <location>
        <begin position="12"/>
        <end position="34"/>
    </location>
</feature>
<protein>
    <submittedName>
        <fullName evidence="2">Uncharacterized protein</fullName>
    </submittedName>
</protein>
<dbReference type="AlphaFoldDB" id="A0A9P0ILZ5"/>
<keyword evidence="1" id="KW-0472">Membrane</keyword>
<gene>
    <name evidence="2" type="ORF">APHIGO_LOCUS1173</name>
</gene>
<keyword evidence="3" id="KW-1185">Reference proteome</keyword>
<sequence>MARIQKKNILLKLNILVLCSLPFISLYVHVVLFTTIYCTKFIMSRYSRSSNTSVAMPVNTVPSNSIFSIILLSYRRFCLKNFRSIFQIFKRSKTDAAASSAIDDVTILLTDSTVTYPTDAAKSLPTGDAFATSEISPTDSAGIFSIDAIASLPTDAAAPMSTDAAASLSLPVAASPLSSNLVPPFYFWRVCRSYCQSIFETSRTDAAASSAIDDVTILLTDSTVTHPTDAAASLPTGDAFATSVTLPTETAVTHPTDAAASLPTDVAVSISLSVAARPFGRVTLLYFRRVFCMYGRSIFDTVLNDLDATLQTLFCVD</sequence>
<keyword evidence="1" id="KW-0812">Transmembrane</keyword>
<accession>A0A9P0ILZ5</accession>
<name>A0A9P0ILZ5_APHGO</name>
<dbReference type="Proteomes" id="UP001154329">
    <property type="component" value="Chromosome 1"/>
</dbReference>
<organism evidence="2 3">
    <name type="scientific">Aphis gossypii</name>
    <name type="common">Cotton aphid</name>
    <dbReference type="NCBI Taxonomy" id="80765"/>
    <lineage>
        <taxon>Eukaryota</taxon>
        <taxon>Metazoa</taxon>
        <taxon>Ecdysozoa</taxon>
        <taxon>Arthropoda</taxon>
        <taxon>Hexapoda</taxon>
        <taxon>Insecta</taxon>
        <taxon>Pterygota</taxon>
        <taxon>Neoptera</taxon>
        <taxon>Paraneoptera</taxon>
        <taxon>Hemiptera</taxon>
        <taxon>Sternorrhyncha</taxon>
        <taxon>Aphidomorpha</taxon>
        <taxon>Aphidoidea</taxon>
        <taxon>Aphididae</taxon>
        <taxon>Aphidini</taxon>
        <taxon>Aphis</taxon>
        <taxon>Aphis</taxon>
    </lineage>
</organism>
<reference evidence="2" key="2">
    <citation type="submission" date="2022-10" db="EMBL/GenBank/DDBJ databases">
        <authorList>
            <consortium name="ENA_rothamsted_submissions"/>
            <consortium name="culmorum"/>
            <person name="King R."/>
        </authorList>
    </citation>
    <scope>NUCLEOTIDE SEQUENCE</scope>
</reference>
<proteinExistence type="predicted"/>
<dbReference type="EMBL" id="OU899034">
    <property type="protein sequence ID" value="CAH1710382.1"/>
    <property type="molecule type" value="Genomic_DNA"/>
</dbReference>
<evidence type="ECO:0000313" key="2">
    <source>
        <dbReference type="EMBL" id="CAH1710382.1"/>
    </source>
</evidence>
<evidence type="ECO:0000313" key="3">
    <source>
        <dbReference type="Proteomes" id="UP001154329"/>
    </source>
</evidence>